<dbReference type="Pfam" id="PF12833">
    <property type="entry name" value="HTH_18"/>
    <property type="match status" value="1"/>
</dbReference>
<evidence type="ECO:0000313" key="6">
    <source>
        <dbReference type="Proteomes" id="UP000306808"/>
    </source>
</evidence>
<dbReference type="PROSITE" id="PS01124">
    <property type="entry name" value="HTH_ARAC_FAMILY_2"/>
    <property type="match status" value="1"/>
</dbReference>
<dbReference type="PANTHER" id="PTHR43280">
    <property type="entry name" value="ARAC-FAMILY TRANSCRIPTIONAL REGULATOR"/>
    <property type="match status" value="1"/>
</dbReference>
<comment type="caution">
    <text evidence="5">The sequence shown here is derived from an EMBL/GenBank/DDBJ whole genome shotgun (WGS) entry which is preliminary data.</text>
</comment>
<dbReference type="GO" id="GO:0003700">
    <property type="term" value="F:DNA-binding transcription factor activity"/>
    <property type="evidence" value="ECO:0007669"/>
    <property type="project" value="InterPro"/>
</dbReference>
<organism evidence="5 6">
    <name type="scientific">Sphingobacterium olei</name>
    <dbReference type="NCBI Taxonomy" id="2571155"/>
    <lineage>
        <taxon>Bacteria</taxon>
        <taxon>Pseudomonadati</taxon>
        <taxon>Bacteroidota</taxon>
        <taxon>Sphingobacteriia</taxon>
        <taxon>Sphingobacteriales</taxon>
        <taxon>Sphingobacteriaceae</taxon>
        <taxon>Sphingobacterium</taxon>
    </lineage>
</organism>
<dbReference type="GO" id="GO:0043565">
    <property type="term" value="F:sequence-specific DNA binding"/>
    <property type="evidence" value="ECO:0007669"/>
    <property type="project" value="InterPro"/>
</dbReference>
<dbReference type="Proteomes" id="UP000306808">
    <property type="component" value="Unassembled WGS sequence"/>
</dbReference>
<dbReference type="RefSeq" id="WP_136901245.1">
    <property type="nucleotide sequence ID" value="NZ_SUME01000004.1"/>
</dbReference>
<dbReference type="AlphaFoldDB" id="A0A4U0NZR1"/>
<keyword evidence="3" id="KW-0804">Transcription</keyword>
<protein>
    <submittedName>
        <fullName evidence="5">Helix-turn-helix transcriptional regulator</fullName>
    </submittedName>
</protein>
<dbReference type="PRINTS" id="PR00032">
    <property type="entry name" value="HTHARAC"/>
</dbReference>
<dbReference type="SMART" id="SM00342">
    <property type="entry name" value="HTH_ARAC"/>
    <property type="match status" value="1"/>
</dbReference>
<proteinExistence type="predicted"/>
<dbReference type="InterPro" id="IPR009057">
    <property type="entry name" value="Homeodomain-like_sf"/>
</dbReference>
<dbReference type="InterPro" id="IPR020449">
    <property type="entry name" value="Tscrpt_reg_AraC-type_HTH"/>
</dbReference>
<reference evidence="5 6" key="1">
    <citation type="submission" date="2019-04" db="EMBL/GenBank/DDBJ databases">
        <title>Sphingobacterium olei sp. nov., isolated from oil-contaminated soil.</title>
        <authorList>
            <person name="Liu B."/>
        </authorList>
    </citation>
    <scope>NUCLEOTIDE SEQUENCE [LARGE SCALE GENOMIC DNA]</scope>
    <source>
        <strain evidence="5 6">HAL-9</strain>
    </source>
</reference>
<evidence type="ECO:0000256" key="1">
    <source>
        <dbReference type="ARBA" id="ARBA00023015"/>
    </source>
</evidence>
<dbReference type="EMBL" id="SUME01000004">
    <property type="protein sequence ID" value="TJZ60396.1"/>
    <property type="molecule type" value="Genomic_DNA"/>
</dbReference>
<gene>
    <name evidence="5" type="ORF">FAZ15_10335</name>
</gene>
<dbReference type="OrthoDB" id="2666928at2"/>
<keyword evidence="6" id="KW-1185">Reference proteome</keyword>
<accession>A0A4U0NZR1</accession>
<dbReference type="InterPro" id="IPR018060">
    <property type="entry name" value="HTH_AraC"/>
</dbReference>
<sequence>MSINNIKLFKGIFLNENRKLLTYSAIYDFVLTFNGTTYLENNGSQINLYLHNEFGEITIDNSSYYLFFNKELIKDELELQFLNQRTKGLLIHLSYVDSAHFMHLTKLLISSFFKEGQELSLLFVRNIIEQIILMMMLKFESKRESKRKTSSINPIDRHKEIAHNFLELVKKHFRTDKKVAQYSTKMRITEKILNRSTKLTFNYSPKELIHFEIIQAANELLLYSDLSIKEISYQLGFEEDNNFSAFFKKHTGRTPRAYRDDAIQGTV</sequence>
<evidence type="ECO:0000256" key="2">
    <source>
        <dbReference type="ARBA" id="ARBA00023125"/>
    </source>
</evidence>
<dbReference type="Gene3D" id="1.10.10.60">
    <property type="entry name" value="Homeodomain-like"/>
    <property type="match status" value="1"/>
</dbReference>
<keyword evidence="1" id="KW-0805">Transcription regulation</keyword>
<keyword evidence="2" id="KW-0238">DNA-binding</keyword>
<evidence type="ECO:0000256" key="3">
    <source>
        <dbReference type="ARBA" id="ARBA00023163"/>
    </source>
</evidence>
<evidence type="ECO:0000259" key="4">
    <source>
        <dbReference type="PROSITE" id="PS01124"/>
    </source>
</evidence>
<feature type="domain" description="HTH araC/xylS-type" evidence="4">
    <location>
        <begin position="163"/>
        <end position="261"/>
    </location>
</feature>
<evidence type="ECO:0000313" key="5">
    <source>
        <dbReference type="EMBL" id="TJZ60396.1"/>
    </source>
</evidence>
<name>A0A4U0NZR1_9SPHI</name>
<dbReference type="PANTHER" id="PTHR43280:SF32">
    <property type="entry name" value="TRANSCRIPTIONAL REGULATORY PROTEIN"/>
    <property type="match status" value="1"/>
</dbReference>
<dbReference type="SUPFAM" id="SSF46689">
    <property type="entry name" value="Homeodomain-like"/>
    <property type="match status" value="1"/>
</dbReference>